<comment type="caution">
    <text evidence="1">The sequence shown here is derived from an EMBL/GenBank/DDBJ whole genome shotgun (WGS) entry which is preliminary data.</text>
</comment>
<keyword evidence="2" id="KW-1185">Reference proteome</keyword>
<accession>A0AAI8YU03</accession>
<protein>
    <submittedName>
        <fullName evidence="1">Uncharacterized protein</fullName>
    </submittedName>
</protein>
<organism evidence="1 2">
    <name type="scientific">Lecanosticta acicola</name>
    <dbReference type="NCBI Taxonomy" id="111012"/>
    <lineage>
        <taxon>Eukaryota</taxon>
        <taxon>Fungi</taxon>
        <taxon>Dikarya</taxon>
        <taxon>Ascomycota</taxon>
        <taxon>Pezizomycotina</taxon>
        <taxon>Dothideomycetes</taxon>
        <taxon>Dothideomycetidae</taxon>
        <taxon>Mycosphaerellales</taxon>
        <taxon>Mycosphaerellaceae</taxon>
        <taxon>Lecanosticta</taxon>
    </lineage>
</organism>
<dbReference type="Proteomes" id="UP001296104">
    <property type="component" value="Unassembled WGS sequence"/>
</dbReference>
<name>A0AAI8YU03_9PEZI</name>
<reference evidence="1" key="1">
    <citation type="submission" date="2023-11" db="EMBL/GenBank/DDBJ databases">
        <authorList>
            <person name="Alioto T."/>
            <person name="Alioto T."/>
            <person name="Gomez Garrido J."/>
        </authorList>
    </citation>
    <scope>NUCLEOTIDE SEQUENCE</scope>
</reference>
<gene>
    <name evidence="1" type="ORF">LECACI_7A001950</name>
</gene>
<dbReference type="EMBL" id="CAVMBE010000008">
    <property type="protein sequence ID" value="CAK3869016.1"/>
    <property type="molecule type" value="Genomic_DNA"/>
</dbReference>
<dbReference type="AlphaFoldDB" id="A0AAI8YU03"/>
<evidence type="ECO:0000313" key="1">
    <source>
        <dbReference type="EMBL" id="CAK3869016.1"/>
    </source>
</evidence>
<sequence>MTLLLNCLYPERDDQNRELEHLLWIHNQVMIQFRTSTAHQNTDDHRHLLLFCIVDFVTRQLLKGGDGFRVLLSSSILIDIMCRFDVPVGGIKSVLARDISKCSILEAAGILRLKMFLRYHPQPEDSIDGESSDDVEM</sequence>
<evidence type="ECO:0000313" key="2">
    <source>
        <dbReference type="Proteomes" id="UP001296104"/>
    </source>
</evidence>
<proteinExistence type="predicted"/>